<dbReference type="GO" id="GO:0016747">
    <property type="term" value="F:acyltransferase activity, transferring groups other than amino-acyl groups"/>
    <property type="evidence" value="ECO:0007669"/>
    <property type="project" value="InterPro"/>
</dbReference>
<feature type="transmembrane region" description="Helical" evidence="1">
    <location>
        <begin position="261"/>
        <end position="280"/>
    </location>
</feature>
<feature type="transmembrane region" description="Helical" evidence="1">
    <location>
        <begin position="56"/>
        <end position="74"/>
    </location>
</feature>
<feature type="transmembrane region" description="Helical" evidence="1">
    <location>
        <begin position="292"/>
        <end position="312"/>
    </location>
</feature>
<accession>A0A6J4HGH8</accession>
<dbReference type="GO" id="GO:0016020">
    <property type="term" value="C:membrane"/>
    <property type="evidence" value="ECO:0007669"/>
    <property type="project" value="TreeGrafter"/>
</dbReference>
<dbReference type="InterPro" id="IPR050879">
    <property type="entry name" value="Acyltransferase_3"/>
</dbReference>
<dbReference type="InterPro" id="IPR002656">
    <property type="entry name" value="Acyl_transf_3_dom"/>
</dbReference>
<keyword evidence="1" id="KW-0812">Transmembrane</keyword>
<evidence type="ECO:0000256" key="1">
    <source>
        <dbReference type="SAM" id="Phobius"/>
    </source>
</evidence>
<dbReference type="EMBL" id="CADCTQ010000043">
    <property type="protein sequence ID" value="CAA9221691.1"/>
    <property type="molecule type" value="Genomic_DNA"/>
</dbReference>
<feature type="transmembrane region" description="Helical" evidence="1">
    <location>
        <begin position="235"/>
        <end position="255"/>
    </location>
</feature>
<feature type="domain" description="Acyltransferase 3" evidence="2">
    <location>
        <begin position="24"/>
        <end position="353"/>
    </location>
</feature>
<organism evidence="3">
    <name type="scientific">uncultured Cytophagales bacterium</name>
    <dbReference type="NCBI Taxonomy" id="158755"/>
    <lineage>
        <taxon>Bacteria</taxon>
        <taxon>Pseudomonadati</taxon>
        <taxon>Bacteroidota</taxon>
        <taxon>Sphingobacteriia</taxon>
        <taxon>Sphingobacteriales</taxon>
        <taxon>environmental samples</taxon>
    </lineage>
</organism>
<name>A0A6J4HGH8_9SPHI</name>
<evidence type="ECO:0000259" key="2">
    <source>
        <dbReference type="Pfam" id="PF01757"/>
    </source>
</evidence>
<dbReference type="PANTHER" id="PTHR23028">
    <property type="entry name" value="ACETYLTRANSFERASE"/>
    <property type="match status" value="1"/>
</dbReference>
<dbReference type="Pfam" id="PF01757">
    <property type="entry name" value="Acyl_transf_3"/>
    <property type="match status" value="1"/>
</dbReference>
<protein>
    <recommendedName>
        <fullName evidence="2">Acyltransferase 3 domain-containing protein</fullName>
    </recommendedName>
</protein>
<dbReference type="PANTHER" id="PTHR23028:SF53">
    <property type="entry name" value="ACYL_TRANSF_3 DOMAIN-CONTAINING PROTEIN"/>
    <property type="match status" value="1"/>
</dbReference>
<feature type="transmembrane region" description="Helical" evidence="1">
    <location>
        <begin position="148"/>
        <end position="167"/>
    </location>
</feature>
<reference evidence="3" key="1">
    <citation type="submission" date="2020-02" db="EMBL/GenBank/DDBJ databases">
        <authorList>
            <person name="Meier V. D."/>
        </authorList>
    </citation>
    <scope>NUCLEOTIDE SEQUENCE</scope>
    <source>
        <strain evidence="3">AVDCRST_MAG56</strain>
    </source>
</reference>
<dbReference type="AlphaFoldDB" id="A0A6J4HGH8"/>
<feature type="transmembrane region" description="Helical" evidence="1">
    <location>
        <begin position="332"/>
        <end position="353"/>
    </location>
</feature>
<keyword evidence="1" id="KW-0472">Membrane</keyword>
<feature type="transmembrane region" description="Helical" evidence="1">
    <location>
        <begin position="95"/>
        <end position="116"/>
    </location>
</feature>
<evidence type="ECO:0000313" key="3">
    <source>
        <dbReference type="EMBL" id="CAA9221691.1"/>
    </source>
</evidence>
<feature type="transmembrane region" description="Helical" evidence="1">
    <location>
        <begin position="174"/>
        <end position="192"/>
    </location>
</feature>
<sequence>MGTITAGHYPPPAIPPAPPVTHLRYLDGLRAAAALFVVLHHAWLEAGLAYNVFGHYAVGLFIVLSGFCLMLPVIRGGGTLPGGSLHFFRKRARRILPPYYAALALSVVLAGTVLYGHGEPISRAGLVTHAFLVHNLSAGTALQFNGPLWSVAVECHIYLLFPLLVWVFRRVGPVAATAAIVAFSFLLARLLFRLPVNTDMHGASPQFLGLFAFGMLAARVSLAPTARLARFRATFPWKAAVTGSTVLLLLPAWQWYGQYQFHYLVDYLVGGWGFAVLVCIHCRRPAWLYDLLSWRPLVLVGTFAYSIYLVHLPVLQLLRVYGSGTLGLQGPGLLALLAGAGVPLVIGVGYLFYRCFERPFQRQGAKTAYQRKIPAGAVV</sequence>
<gene>
    <name evidence="3" type="ORF">AVDCRST_MAG56-439</name>
</gene>
<proteinExistence type="predicted"/>
<dbReference type="GO" id="GO:0000271">
    <property type="term" value="P:polysaccharide biosynthetic process"/>
    <property type="evidence" value="ECO:0007669"/>
    <property type="project" value="TreeGrafter"/>
</dbReference>
<feature type="transmembrane region" description="Helical" evidence="1">
    <location>
        <begin position="204"/>
        <end position="223"/>
    </location>
</feature>
<keyword evidence="1" id="KW-1133">Transmembrane helix</keyword>